<evidence type="ECO:0000313" key="3">
    <source>
        <dbReference type="Proteomes" id="UP000013827"/>
    </source>
</evidence>
<dbReference type="Pfam" id="PF00004">
    <property type="entry name" value="AAA"/>
    <property type="match status" value="1"/>
</dbReference>
<name>A0A0D3I506_EMIH1</name>
<sequence>MGGDGAELAASASPVLLAGSRGVGKTTLVRRLCRSLGLLLLEVSPHELSRQHGDAISDGFRLALSAAGRSAPCVLLIESAEELAPAAGSEEEGGSGAAARLALLDALRAASRVQGACACARAPRAHQRPSALGASAGGGNRSWRLSALW</sequence>
<dbReference type="InterPro" id="IPR003959">
    <property type="entry name" value="ATPase_AAA_core"/>
</dbReference>
<protein>
    <recommendedName>
        <fullName evidence="1">ATPase AAA-type core domain-containing protein</fullName>
    </recommendedName>
</protein>
<dbReference type="PaxDb" id="2903-EOD06341"/>
<dbReference type="AlphaFoldDB" id="A0A0D3I506"/>
<dbReference type="Gene3D" id="3.40.50.300">
    <property type="entry name" value="P-loop containing nucleotide triphosphate hydrolases"/>
    <property type="match status" value="1"/>
</dbReference>
<dbReference type="Proteomes" id="UP000013827">
    <property type="component" value="Unassembled WGS sequence"/>
</dbReference>
<accession>A0A0D3I506</accession>
<dbReference type="InterPro" id="IPR027417">
    <property type="entry name" value="P-loop_NTPase"/>
</dbReference>
<dbReference type="KEGG" id="ehx:EMIHUDRAFT_359548"/>
<dbReference type="RefSeq" id="XP_005758770.1">
    <property type="nucleotide sequence ID" value="XM_005758713.1"/>
</dbReference>
<dbReference type="GO" id="GO:0005524">
    <property type="term" value="F:ATP binding"/>
    <property type="evidence" value="ECO:0007669"/>
    <property type="project" value="InterPro"/>
</dbReference>
<dbReference type="GeneID" id="17252534"/>
<reference evidence="2" key="2">
    <citation type="submission" date="2024-10" db="UniProtKB">
        <authorList>
            <consortium name="EnsemblProtists"/>
        </authorList>
    </citation>
    <scope>IDENTIFICATION</scope>
</reference>
<evidence type="ECO:0000313" key="2">
    <source>
        <dbReference type="EnsemblProtists" id="EOD06341"/>
    </source>
</evidence>
<feature type="domain" description="ATPase AAA-type core" evidence="1">
    <location>
        <begin position="15"/>
        <end position="112"/>
    </location>
</feature>
<dbReference type="EnsemblProtists" id="EOD06341">
    <property type="protein sequence ID" value="EOD06341"/>
    <property type="gene ID" value="EMIHUDRAFT_359548"/>
</dbReference>
<dbReference type="HOGENOM" id="CLU_1753135_0_0_1"/>
<keyword evidence="3" id="KW-1185">Reference proteome</keyword>
<proteinExistence type="predicted"/>
<dbReference type="GO" id="GO:0016887">
    <property type="term" value="F:ATP hydrolysis activity"/>
    <property type="evidence" value="ECO:0007669"/>
    <property type="project" value="InterPro"/>
</dbReference>
<organism evidence="2 3">
    <name type="scientific">Emiliania huxleyi (strain CCMP1516)</name>
    <dbReference type="NCBI Taxonomy" id="280463"/>
    <lineage>
        <taxon>Eukaryota</taxon>
        <taxon>Haptista</taxon>
        <taxon>Haptophyta</taxon>
        <taxon>Prymnesiophyceae</taxon>
        <taxon>Isochrysidales</taxon>
        <taxon>Noelaerhabdaceae</taxon>
        <taxon>Emiliania</taxon>
    </lineage>
</organism>
<reference evidence="3" key="1">
    <citation type="journal article" date="2013" name="Nature">
        <title>Pan genome of the phytoplankton Emiliania underpins its global distribution.</title>
        <authorList>
            <person name="Read B.A."/>
            <person name="Kegel J."/>
            <person name="Klute M.J."/>
            <person name="Kuo A."/>
            <person name="Lefebvre S.C."/>
            <person name="Maumus F."/>
            <person name="Mayer C."/>
            <person name="Miller J."/>
            <person name="Monier A."/>
            <person name="Salamov A."/>
            <person name="Young J."/>
            <person name="Aguilar M."/>
            <person name="Claverie J.M."/>
            <person name="Frickenhaus S."/>
            <person name="Gonzalez K."/>
            <person name="Herman E.K."/>
            <person name="Lin Y.C."/>
            <person name="Napier J."/>
            <person name="Ogata H."/>
            <person name="Sarno A.F."/>
            <person name="Shmutz J."/>
            <person name="Schroeder D."/>
            <person name="de Vargas C."/>
            <person name="Verret F."/>
            <person name="von Dassow P."/>
            <person name="Valentin K."/>
            <person name="Van de Peer Y."/>
            <person name="Wheeler G."/>
            <person name="Dacks J.B."/>
            <person name="Delwiche C.F."/>
            <person name="Dyhrman S.T."/>
            <person name="Glockner G."/>
            <person name="John U."/>
            <person name="Richards T."/>
            <person name="Worden A.Z."/>
            <person name="Zhang X."/>
            <person name="Grigoriev I.V."/>
            <person name="Allen A.E."/>
            <person name="Bidle K."/>
            <person name="Borodovsky M."/>
            <person name="Bowler C."/>
            <person name="Brownlee C."/>
            <person name="Cock J.M."/>
            <person name="Elias M."/>
            <person name="Gladyshev V.N."/>
            <person name="Groth M."/>
            <person name="Guda C."/>
            <person name="Hadaegh A."/>
            <person name="Iglesias-Rodriguez M.D."/>
            <person name="Jenkins J."/>
            <person name="Jones B.M."/>
            <person name="Lawson T."/>
            <person name="Leese F."/>
            <person name="Lindquist E."/>
            <person name="Lobanov A."/>
            <person name="Lomsadze A."/>
            <person name="Malik S.B."/>
            <person name="Marsh M.E."/>
            <person name="Mackinder L."/>
            <person name="Mock T."/>
            <person name="Mueller-Roeber B."/>
            <person name="Pagarete A."/>
            <person name="Parker M."/>
            <person name="Probert I."/>
            <person name="Quesneville H."/>
            <person name="Raines C."/>
            <person name="Rensing S.A."/>
            <person name="Riano-Pachon D.M."/>
            <person name="Richier S."/>
            <person name="Rokitta S."/>
            <person name="Shiraiwa Y."/>
            <person name="Soanes D.M."/>
            <person name="van der Giezen M."/>
            <person name="Wahlund T.M."/>
            <person name="Williams B."/>
            <person name="Wilson W."/>
            <person name="Wolfe G."/>
            <person name="Wurch L.L."/>
        </authorList>
    </citation>
    <scope>NUCLEOTIDE SEQUENCE</scope>
</reference>
<evidence type="ECO:0000259" key="1">
    <source>
        <dbReference type="Pfam" id="PF00004"/>
    </source>
</evidence>
<dbReference type="SUPFAM" id="SSF52540">
    <property type="entry name" value="P-loop containing nucleoside triphosphate hydrolases"/>
    <property type="match status" value="1"/>
</dbReference>